<dbReference type="GO" id="GO:0016757">
    <property type="term" value="F:glycosyltransferase activity"/>
    <property type="evidence" value="ECO:0007669"/>
    <property type="project" value="InterPro"/>
</dbReference>
<comment type="caution">
    <text evidence="2">The sequence shown here is derived from an EMBL/GenBank/DDBJ whole genome shotgun (WGS) entry which is preliminary data.</text>
</comment>
<sequence length="403" mass="45524">MKKVLFVINTMGYGGAEKALIELLKKLDPDQYEISLYVLLSQGELLSQIPSYVKLMNTNYSDASVLSDAGKQILKKNVIRQLFSNGAVFKNIPYLIRNLCSMAGRKKIQLDKLLWKVMADGAERFEETYDVAVAYLEGGSTYYVKKYVKAKQKAAFLHVDYAQAGYNRKLDEDCYLAFDRIFTVSEEVQKSFLCQYPECRNHTFIFHNIIDPDEIRRKAELDGGFEDSFDGYQILTVGRLTMQKAYEVAISAMEQIKKSGIPVRWYVLGEGELRKKLQAQIDAAGLTDDFRLLGVTENPYPFYRQCDLYVHATRFEGKSIAVQEAQILGCAILVSDTSGNREQLKNGVDGEMCSLDAGSIADAVIALLKDDKKRKRYGAAAAKRSLSENEKTFHNIQKLMGNE</sequence>
<feature type="domain" description="Glycosyl transferase family 1" evidence="1">
    <location>
        <begin position="232"/>
        <end position="384"/>
    </location>
</feature>
<dbReference type="PANTHER" id="PTHR12526">
    <property type="entry name" value="GLYCOSYLTRANSFERASE"/>
    <property type="match status" value="1"/>
</dbReference>
<accession>A0A6L5YND8</accession>
<keyword evidence="3" id="KW-1185">Reference proteome</keyword>
<keyword evidence="2" id="KW-0808">Transferase</keyword>
<dbReference type="Gene3D" id="3.40.50.2000">
    <property type="entry name" value="Glycogen Phosphorylase B"/>
    <property type="match status" value="2"/>
</dbReference>
<dbReference type="EMBL" id="VUNI01000001">
    <property type="protein sequence ID" value="MST73667.1"/>
    <property type="molecule type" value="Genomic_DNA"/>
</dbReference>
<protein>
    <submittedName>
        <fullName evidence="2">Glycosyltransferase</fullName>
    </submittedName>
</protein>
<dbReference type="CDD" id="cd03811">
    <property type="entry name" value="GT4_GT28_WabH-like"/>
    <property type="match status" value="1"/>
</dbReference>
<reference evidence="2 3" key="1">
    <citation type="submission" date="2019-08" db="EMBL/GenBank/DDBJ databases">
        <title>In-depth cultivation of the pig gut microbiome towards novel bacterial diversity and tailored functional studies.</title>
        <authorList>
            <person name="Wylensek D."/>
            <person name="Hitch T.C.A."/>
            <person name="Clavel T."/>
        </authorList>
    </citation>
    <scope>NUCLEOTIDE SEQUENCE [LARGE SCALE GENOMIC DNA]</scope>
    <source>
        <strain evidence="2 3">MUC/MUC-530-WT-4D</strain>
    </source>
</reference>
<dbReference type="InterPro" id="IPR001296">
    <property type="entry name" value="Glyco_trans_1"/>
</dbReference>
<dbReference type="Proteomes" id="UP000474024">
    <property type="component" value="Unassembled WGS sequence"/>
</dbReference>
<evidence type="ECO:0000259" key="1">
    <source>
        <dbReference type="Pfam" id="PF00534"/>
    </source>
</evidence>
<dbReference type="PANTHER" id="PTHR12526:SF630">
    <property type="entry name" value="GLYCOSYLTRANSFERASE"/>
    <property type="match status" value="1"/>
</dbReference>
<dbReference type="SUPFAM" id="SSF53756">
    <property type="entry name" value="UDP-Glycosyltransferase/glycogen phosphorylase"/>
    <property type="match status" value="1"/>
</dbReference>
<gene>
    <name evidence="2" type="ORF">FYJ75_01275</name>
</gene>
<dbReference type="Pfam" id="PF00534">
    <property type="entry name" value="Glycos_transf_1"/>
    <property type="match status" value="1"/>
</dbReference>
<evidence type="ECO:0000313" key="3">
    <source>
        <dbReference type="Proteomes" id="UP000474024"/>
    </source>
</evidence>
<proteinExistence type="predicted"/>
<organism evidence="2 3">
    <name type="scientific">Roseburia porci</name>
    <dbReference type="NCBI Taxonomy" id="2605790"/>
    <lineage>
        <taxon>Bacteria</taxon>
        <taxon>Bacillati</taxon>
        <taxon>Bacillota</taxon>
        <taxon>Clostridia</taxon>
        <taxon>Lachnospirales</taxon>
        <taxon>Lachnospiraceae</taxon>
        <taxon>Roseburia</taxon>
    </lineage>
</organism>
<evidence type="ECO:0000313" key="2">
    <source>
        <dbReference type="EMBL" id="MST73667.1"/>
    </source>
</evidence>
<dbReference type="AlphaFoldDB" id="A0A6L5YND8"/>
<name>A0A6L5YND8_9FIRM</name>
<dbReference type="RefSeq" id="WP_154428032.1">
    <property type="nucleotide sequence ID" value="NZ_VUNI01000001.1"/>
</dbReference>